<evidence type="ECO:0000313" key="2">
    <source>
        <dbReference type="Proteomes" id="UP000515317"/>
    </source>
</evidence>
<dbReference type="Pfam" id="PF00494">
    <property type="entry name" value="SQS_PSY"/>
    <property type="match status" value="1"/>
</dbReference>
<accession>A0A6S6QII9</accession>
<dbReference type="InterPro" id="IPR008949">
    <property type="entry name" value="Isoprenoid_synthase_dom_sf"/>
</dbReference>
<dbReference type="PANTHER" id="PTHR31480">
    <property type="entry name" value="BIFUNCTIONAL LYCOPENE CYCLASE/PHYTOENE SYNTHASE"/>
    <property type="match status" value="1"/>
</dbReference>
<dbReference type="SUPFAM" id="SSF48576">
    <property type="entry name" value="Terpenoid synthases"/>
    <property type="match status" value="1"/>
</dbReference>
<gene>
    <name evidence="1" type="ORF">IZ6_17980</name>
</gene>
<protein>
    <submittedName>
        <fullName evidence="1">Phytoene synthase</fullName>
    </submittedName>
</protein>
<dbReference type="Proteomes" id="UP000515317">
    <property type="component" value="Chromosome"/>
</dbReference>
<proteinExistence type="predicted"/>
<sequence>MMDTAAFCEKLVREQDPDRYFATLFAPAERRPGLFALYAFNSEIARVREAVSEPIPGEIRLAWWREVLQGQRPDEASAHPVAEAIRTTIAANRLPADAFVRMTEARVLDLYNDPIPSVNDLEGYTGDTSSALIRLASIILVGGGEPGGAEASGHAGVAYAITGLLRALPFHAERGQVFIPAEVLARHGARRDDILAGRSSHGVYAALREMRAMARHHLEAARRVSREIKPEASAAFLPVALCDLYLKRMEKSGYNPFRTLIEAPQWRRQAALWTAAKRGRPLG</sequence>
<keyword evidence="2" id="KW-1185">Reference proteome</keyword>
<name>A0A6S6QII9_9HYPH</name>
<dbReference type="EMBL" id="AP023361">
    <property type="protein sequence ID" value="BCJ91063.1"/>
    <property type="molecule type" value="Genomic_DNA"/>
</dbReference>
<dbReference type="KEGG" id="tso:IZ6_17980"/>
<reference evidence="1 2" key="1">
    <citation type="submission" date="2020-08" db="EMBL/GenBank/DDBJ databases">
        <title>Genome sequence of Rhizobiales bacterium strain IZ6.</title>
        <authorList>
            <person name="Nakai R."/>
            <person name="Naganuma T."/>
        </authorList>
    </citation>
    <scope>NUCLEOTIDE SEQUENCE [LARGE SCALE GENOMIC DNA]</scope>
    <source>
        <strain evidence="1 2">IZ6</strain>
    </source>
</reference>
<dbReference type="AlphaFoldDB" id="A0A6S6QII9"/>
<evidence type="ECO:0000313" key="1">
    <source>
        <dbReference type="EMBL" id="BCJ91063.1"/>
    </source>
</evidence>
<organism evidence="1 2">
    <name type="scientific">Terrihabitans soli</name>
    <dbReference type="NCBI Taxonomy" id="708113"/>
    <lineage>
        <taxon>Bacteria</taxon>
        <taxon>Pseudomonadati</taxon>
        <taxon>Pseudomonadota</taxon>
        <taxon>Alphaproteobacteria</taxon>
        <taxon>Hyphomicrobiales</taxon>
        <taxon>Terrihabitans</taxon>
    </lineage>
</organism>
<dbReference type="GO" id="GO:0016765">
    <property type="term" value="F:transferase activity, transferring alkyl or aryl (other than methyl) groups"/>
    <property type="evidence" value="ECO:0007669"/>
    <property type="project" value="UniProtKB-ARBA"/>
</dbReference>
<dbReference type="InterPro" id="IPR002060">
    <property type="entry name" value="Squ/phyt_synthse"/>
</dbReference>
<dbReference type="Gene3D" id="1.10.600.10">
    <property type="entry name" value="Farnesyl Diphosphate Synthase"/>
    <property type="match status" value="1"/>
</dbReference>